<sequence length="223" mass="25765">MLGGFPPSFGYGGRLYKIFRAEWRRQARFYRDWLHASILCDGSVRRAKQKWREFSRLLAFSTEAFWHRVLDSLRPLVPPKVLPSEDRLHSSGDVELPEDFGRILRLGPKFAVQPRKDAAELLACVRDVARRAPEDERDSCVAQGMNVLASCGQQLSGVRLVRLVTTLREHELCVLPADKEGRFAVLRQEVYRELGQKLYTNRRRKFSRTPGYQLLQGGPLFRH</sequence>
<accession>A0A9D4QBI3</accession>
<reference evidence="1" key="1">
    <citation type="journal article" date="2020" name="Cell">
        <title>Large-Scale Comparative Analyses of Tick Genomes Elucidate Their Genetic Diversity and Vector Capacities.</title>
        <authorList>
            <consortium name="Tick Genome and Microbiome Consortium (TIGMIC)"/>
            <person name="Jia N."/>
            <person name="Wang J."/>
            <person name="Shi W."/>
            <person name="Du L."/>
            <person name="Sun Y."/>
            <person name="Zhan W."/>
            <person name="Jiang J.F."/>
            <person name="Wang Q."/>
            <person name="Zhang B."/>
            <person name="Ji P."/>
            <person name="Bell-Sakyi L."/>
            <person name="Cui X.M."/>
            <person name="Yuan T.T."/>
            <person name="Jiang B.G."/>
            <person name="Yang W.F."/>
            <person name="Lam T.T."/>
            <person name="Chang Q.C."/>
            <person name="Ding S.J."/>
            <person name="Wang X.J."/>
            <person name="Zhu J.G."/>
            <person name="Ruan X.D."/>
            <person name="Zhao L."/>
            <person name="Wei J.T."/>
            <person name="Ye R.Z."/>
            <person name="Que T.C."/>
            <person name="Du C.H."/>
            <person name="Zhou Y.H."/>
            <person name="Cheng J.X."/>
            <person name="Dai P.F."/>
            <person name="Guo W.B."/>
            <person name="Han X.H."/>
            <person name="Huang E.J."/>
            <person name="Li L.F."/>
            <person name="Wei W."/>
            <person name="Gao Y.C."/>
            <person name="Liu J.Z."/>
            <person name="Shao H.Z."/>
            <person name="Wang X."/>
            <person name="Wang C.C."/>
            <person name="Yang T.C."/>
            <person name="Huo Q.B."/>
            <person name="Li W."/>
            <person name="Chen H.Y."/>
            <person name="Chen S.E."/>
            <person name="Zhou L.G."/>
            <person name="Ni X.B."/>
            <person name="Tian J.H."/>
            <person name="Sheng Y."/>
            <person name="Liu T."/>
            <person name="Pan Y.S."/>
            <person name="Xia L.Y."/>
            <person name="Li J."/>
            <person name="Zhao F."/>
            <person name="Cao W.C."/>
        </authorList>
    </citation>
    <scope>NUCLEOTIDE SEQUENCE</scope>
    <source>
        <strain evidence="1">Rsan-2018</strain>
    </source>
</reference>
<comment type="caution">
    <text evidence="1">The sequence shown here is derived from an EMBL/GenBank/DDBJ whole genome shotgun (WGS) entry which is preliminary data.</text>
</comment>
<evidence type="ECO:0000313" key="2">
    <source>
        <dbReference type="Proteomes" id="UP000821837"/>
    </source>
</evidence>
<evidence type="ECO:0000313" key="1">
    <source>
        <dbReference type="EMBL" id="KAH7973266.1"/>
    </source>
</evidence>
<reference evidence="1" key="2">
    <citation type="submission" date="2021-09" db="EMBL/GenBank/DDBJ databases">
        <authorList>
            <person name="Jia N."/>
            <person name="Wang J."/>
            <person name="Shi W."/>
            <person name="Du L."/>
            <person name="Sun Y."/>
            <person name="Zhan W."/>
            <person name="Jiang J."/>
            <person name="Wang Q."/>
            <person name="Zhang B."/>
            <person name="Ji P."/>
            <person name="Sakyi L.B."/>
            <person name="Cui X."/>
            <person name="Yuan T."/>
            <person name="Jiang B."/>
            <person name="Yang W."/>
            <person name="Lam T.T.-Y."/>
            <person name="Chang Q."/>
            <person name="Ding S."/>
            <person name="Wang X."/>
            <person name="Zhu J."/>
            <person name="Ruan X."/>
            <person name="Zhao L."/>
            <person name="Wei J."/>
            <person name="Que T."/>
            <person name="Du C."/>
            <person name="Cheng J."/>
            <person name="Dai P."/>
            <person name="Han X."/>
            <person name="Huang E."/>
            <person name="Gao Y."/>
            <person name="Liu J."/>
            <person name="Shao H."/>
            <person name="Ye R."/>
            <person name="Li L."/>
            <person name="Wei W."/>
            <person name="Wang X."/>
            <person name="Wang C."/>
            <person name="Huo Q."/>
            <person name="Li W."/>
            <person name="Guo W."/>
            <person name="Chen H."/>
            <person name="Chen S."/>
            <person name="Zhou L."/>
            <person name="Zhou L."/>
            <person name="Ni X."/>
            <person name="Tian J."/>
            <person name="Zhou Y."/>
            <person name="Sheng Y."/>
            <person name="Liu T."/>
            <person name="Pan Y."/>
            <person name="Xia L."/>
            <person name="Li J."/>
            <person name="Zhao F."/>
            <person name="Cao W."/>
        </authorList>
    </citation>
    <scope>NUCLEOTIDE SEQUENCE</scope>
    <source>
        <strain evidence="1">Rsan-2018</strain>
        <tissue evidence="1">Larvae</tissue>
    </source>
</reference>
<dbReference type="Proteomes" id="UP000821837">
    <property type="component" value="Chromosome 11"/>
</dbReference>
<organism evidence="1 2">
    <name type="scientific">Rhipicephalus sanguineus</name>
    <name type="common">Brown dog tick</name>
    <name type="synonym">Ixodes sanguineus</name>
    <dbReference type="NCBI Taxonomy" id="34632"/>
    <lineage>
        <taxon>Eukaryota</taxon>
        <taxon>Metazoa</taxon>
        <taxon>Ecdysozoa</taxon>
        <taxon>Arthropoda</taxon>
        <taxon>Chelicerata</taxon>
        <taxon>Arachnida</taxon>
        <taxon>Acari</taxon>
        <taxon>Parasitiformes</taxon>
        <taxon>Ixodida</taxon>
        <taxon>Ixodoidea</taxon>
        <taxon>Ixodidae</taxon>
        <taxon>Rhipicephalinae</taxon>
        <taxon>Rhipicephalus</taxon>
        <taxon>Rhipicephalus</taxon>
    </lineage>
</organism>
<dbReference type="EMBL" id="JABSTV010001247">
    <property type="protein sequence ID" value="KAH7973266.1"/>
    <property type="molecule type" value="Genomic_DNA"/>
</dbReference>
<protein>
    <submittedName>
        <fullName evidence="1">Uncharacterized protein</fullName>
    </submittedName>
</protein>
<keyword evidence="2" id="KW-1185">Reference proteome</keyword>
<name>A0A9D4QBI3_RHISA</name>
<dbReference type="AlphaFoldDB" id="A0A9D4QBI3"/>
<gene>
    <name evidence="1" type="ORF">HPB52_023331</name>
</gene>
<proteinExistence type="predicted"/>